<reference evidence="2" key="1">
    <citation type="submission" date="2010-06" db="EMBL/GenBank/DDBJ databases">
        <authorList>
            <person name="Jiang H."/>
            <person name="Abraham K."/>
            <person name="Ali S."/>
            <person name="Alsbrooks S.L."/>
            <person name="Anim B.N."/>
            <person name="Anosike U.S."/>
            <person name="Attaway T."/>
            <person name="Bandaranaike D.P."/>
            <person name="Battles P.K."/>
            <person name="Bell S.N."/>
            <person name="Bell A.V."/>
            <person name="Beltran B."/>
            <person name="Bickham C."/>
            <person name="Bustamante Y."/>
            <person name="Caleb T."/>
            <person name="Canada A."/>
            <person name="Cardenas V."/>
            <person name="Carter K."/>
            <person name="Chacko J."/>
            <person name="Chandrabose M.N."/>
            <person name="Chavez D."/>
            <person name="Chavez A."/>
            <person name="Chen L."/>
            <person name="Chu H.-S."/>
            <person name="Claassen K.J."/>
            <person name="Cockrell R."/>
            <person name="Collins M."/>
            <person name="Cooper J.A."/>
            <person name="Cree A."/>
            <person name="Curry S.M."/>
            <person name="Da Y."/>
            <person name="Dao M.D."/>
            <person name="Das B."/>
            <person name="Davila M.-L."/>
            <person name="Davy-Carroll L."/>
            <person name="Denson S."/>
            <person name="Dinh H."/>
            <person name="Ebong V.E."/>
            <person name="Edwards J.R."/>
            <person name="Egan A."/>
            <person name="El-Daye J."/>
            <person name="Escobedo L."/>
            <person name="Fernandez S."/>
            <person name="Fernando P.R."/>
            <person name="Flagg N."/>
            <person name="Forbes L.D."/>
            <person name="Fowler R.G."/>
            <person name="Fu Q."/>
            <person name="Gabisi R.A."/>
            <person name="Ganer J."/>
            <person name="Garbino Pronczuk A."/>
            <person name="Garcia R.M."/>
            <person name="Garner T."/>
            <person name="Garrett T.E."/>
            <person name="Gonzalez D.A."/>
            <person name="Hamid H."/>
            <person name="Hawkins E.S."/>
            <person name="Hirani K."/>
            <person name="Hogues M.E."/>
            <person name="Hollins B."/>
            <person name="Hsiao C.-H."/>
            <person name="Jabil R."/>
            <person name="James M.L."/>
            <person name="Jhangiani S.N."/>
            <person name="Johnson B."/>
            <person name="Johnson Q."/>
            <person name="Joshi V."/>
            <person name="Kalu J.B."/>
            <person name="Kam C."/>
            <person name="Kashfia A."/>
            <person name="Keebler J."/>
            <person name="Kisamo H."/>
            <person name="Kovar C.L."/>
            <person name="Lago L.A."/>
            <person name="Lai C.-Y."/>
            <person name="Laidlaw J."/>
            <person name="Lara F."/>
            <person name="Le T.-K."/>
            <person name="Lee S.L."/>
            <person name="Legall F.H."/>
            <person name="Lemon S.J."/>
            <person name="Lewis L.R."/>
            <person name="Li B."/>
            <person name="Liu Y."/>
            <person name="Liu Y.-S."/>
            <person name="Lopez J."/>
            <person name="Lozado R.J."/>
            <person name="Lu J."/>
            <person name="Madu R.C."/>
            <person name="Maheshwari M."/>
            <person name="Maheshwari R."/>
            <person name="Malloy K."/>
            <person name="Martinez E."/>
            <person name="Mathew T."/>
            <person name="Mercado I.C."/>
            <person name="Mercado C."/>
            <person name="Meyer B."/>
            <person name="Montgomery K."/>
            <person name="Morgan M.B."/>
            <person name="Munidasa M."/>
            <person name="Nazareth L.V."/>
            <person name="Nelson J."/>
            <person name="Ng B.M."/>
            <person name="Nguyen N.B."/>
            <person name="Nguyen P.Q."/>
            <person name="Nguyen T."/>
            <person name="Obregon M."/>
            <person name="Okwuonu G.O."/>
            <person name="Onwere C.G."/>
            <person name="Orozco G."/>
            <person name="Parra A."/>
            <person name="Patel S."/>
            <person name="Patil S."/>
            <person name="Perez A."/>
            <person name="Perez Y."/>
            <person name="Pham C."/>
            <person name="Primus E.L."/>
            <person name="Pu L.-L."/>
            <person name="Puazo M."/>
            <person name="Qin X."/>
            <person name="Quiroz J.B."/>
            <person name="Reese J."/>
            <person name="Richards S."/>
            <person name="Rives C.M."/>
            <person name="Robberts R."/>
            <person name="Ruiz S.J."/>
            <person name="Ruiz M.J."/>
            <person name="Santibanez J."/>
            <person name="Schneider B.W."/>
            <person name="Sisson I."/>
            <person name="Smith M."/>
            <person name="Sodergren E."/>
            <person name="Song X.-Z."/>
            <person name="Song B.B."/>
            <person name="Summersgill H."/>
            <person name="Thelus R."/>
            <person name="Thornton R.D."/>
            <person name="Trejos Z.Y."/>
            <person name="Usmani K."/>
            <person name="Vattathil S."/>
            <person name="Villasana D."/>
            <person name="Walker D.L."/>
            <person name="Wang S."/>
            <person name="Wang K."/>
            <person name="White C.S."/>
            <person name="Williams A.C."/>
            <person name="Williamson J."/>
            <person name="Wilson K."/>
            <person name="Woghiren I.O."/>
            <person name="Woodworth J.R."/>
            <person name="Worley K.C."/>
            <person name="Wright R.A."/>
            <person name="Wu W."/>
            <person name="Young L."/>
            <person name="Zhang L."/>
            <person name="Zhang J."/>
            <person name="Zhu Y."/>
            <person name="Muzny D.M."/>
            <person name="Weinstock G."/>
            <person name="Gibbs R.A."/>
        </authorList>
    </citation>
    <scope>NUCLEOTIDE SEQUENCE [LARGE SCALE GENOMIC DNA]</scope>
    <source>
        <strain evidence="2">LSR1</strain>
    </source>
</reference>
<accession>A0A8R2FBA6</accession>
<dbReference type="EnsemblMetazoa" id="XM_008189139.1">
    <property type="protein sequence ID" value="XP_008187361.1"/>
    <property type="gene ID" value="LOC103310533"/>
</dbReference>
<name>A0A8R2FBA6_ACYPI</name>
<proteinExistence type="predicted"/>
<dbReference type="GeneID" id="103310533"/>
<keyword evidence="2" id="KW-1185">Reference proteome</keyword>
<dbReference type="OrthoDB" id="6627074at2759"/>
<protein>
    <submittedName>
        <fullName evidence="1">Uncharacterized protein</fullName>
    </submittedName>
</protein>
<dbReference type="KEGG" id="api:103310533"/>
<sequence length="167" mass="19169">MFKREFLHNAAPVKNKETVQHFEKTATRRADGRFVLRLPVKPEVSQLGDSISMAMSRFISVERRLSRDEQLRTEYVKFMTQYLEMGHMEEVIENEIPTSRQFYLPHHAVVKTASLTTKVRVVFDASAKSSSGLSLNDVLMCGPSIQEELFSILCRFRSHQFVITAAT</sequence>
<dbReference type="PANTHER" id="PTHR47331">
    <property type="entry name" value="PHD-TYPE DOMAIN-CONTAINING PROTEIN"/>
    <property type="match status" value="1"/>
</dbReference>
<evidence type="ECO:0000313" key="2">
    <source>
        <dbReference type="Proteomes" id="UP000007819"/>
    </source>
</evidence>
<dbReference type="PANTHER" id="PTHR47331:SF5">
    <property type="entry name" value="RIBONUCLEASE H"/>
    <property type="match status" value="1"/>
</dbReference>
<dbReference type="AlphaFoldDB" id="A0A8R2FBA6"/>
<dbReference type="Proteomes" id="UP000007819">
    <property type="component" value="Chromosome A1"/>
</dbReference>
<organism evidence="1 2">
    <name type="scientific">Acyrthosiphon pisum</name>
    <name type="common">Pea aphid</name>
    <dbReference type="NCBI Taxonomy" id="7029"/>
    <lineage>
        <taxon>Eukaryota</taxon>
        <taxon>Metazoa</taxon>
        <taxon>Ecdysozoa</taxon>
        <taxon>Arthropoda</taxon>
        <taxon>Hexapoda</taxon>
        <taxon>Insecta</taxon>
        <taxon>Pterygota</taxon>
        <taxon>Neoptera</taxon>
        <taxon>Paraneoptera</taxon>
        <taxon>Hemiptera</taxon>
        <taxon>Sternorrhyncha</taxon>
        <taxon>Aphidomorpha</taxon>
        <taxon>Aphidoidea</taxon>
        <taxon>Aphididae</taxon>
        <taxon>Macrosiphini</taxon>
        <taxon>Acyrthosiphon</taxon>
    </lineage>
</organism>
<dbReference type="RefSeq" id="XP_008187361.1">
    <property type="nucleotide sequence ID" value="XM_008189139.1"/>
</dbReference>
<evidence type="ECO:0000313" key="1">
    <source>
        <dbReference type="EnsemblMetazoa" id="XP_008187361.1"/>
    </source>
</evidence>
<reference evidence="1" key="2">
    <citation type="submission" date="2022-06" db="UniProtKB">
        <authorList>
            <consortium name="EnsemblMetazoa"/>
        </authorList>
    </citation>
    <scope>IDENTIFICATION</scope>
</reference>